<evidence type="ECO:0000313" key="2">
    <source>
        <dbReference type="Proteomes" id="UP000659047"/>
    </source>
</evidence>
<comment type="caution">
    <text evidence="1">The sequence shown here is derived from an EMBL/GenBank/DDBJ whole genome shotgun (WGS) entry which is preliminary data.</text>
</comment>
<evidence type="ECO:0000313" key="1">
    <source>
        <dbReference type="EMBL" id="MBK4716187.1"/>
    </source>
</evidence>
<dbReference type="AlphaFoldDB" id="A0A8K0V8G3"/>
<name>A0A8K0V8G3_9ENTR</name>
<gene>
    <name evidence="1" type="ORF">JJB97_12800</name>
</gene>
<protein>
    <submittedName>
        <fullName evidence="1">Uncharacterized protein</fullName>
    </submittedName>
</protein>
<accession>A0A8K0V8G3</accession>
<dbReference type="RefSeq" id="WP_238714393.1">
    <property type="nucleotide sequence ID" value="NZ_JAEPBH010000033.1"/>
</dbReference>
<sequence length="100" mass="11054">MDINTMINKKLKITMAPRGVLLIVTLLAAQALSGCGDRNEQEFIRGCKSGGGTTAVCGCIWDELKTKYTHGELEKMNQQYGYVPPRVMDNMLSAAQQCRK</sequence>
<proteinExistence type="predicted"/>
<reference evidence="1" key="1">
    <citation type="submission" date="2021-01" db="EMBL/GenBank/DDBJ databases">
        <title>Intestinitalea alba gen. nov., sp. nov., a novel genus of the family Enterobacteriaceae, isolated from the gut of the plastic-eating mealworm Tenebrio molitor L.</title>
        <authorList>
            <person name="Yang Y."/>
        </authorList>
    </citation>
    <scope>NUCLEOTIDE SEQUENCE</scope>
    <source>
        <strain evidence="1">BIT-L3</strain>
    </source>
</reference>
<dbReference type="Proteomes" id="UP000659047">
    <property type="component" value="Unassembled WGS sequence"/>
</dbReference>
<dbReference type="EMBL" id="JAEPBH010000033">
    <property type="protein sequence ID" value="MBK4716187.1"/>
    <property type="molecule type" value="Genomic_DNA"/>
</dbReference>
<organism evidence="1 2">
    <name type="scientific">Tenebrionibacter intestinalis</name>
    <dbReference type="NCBI Taxonomy" id="2799638"/>
    <lineage>
        <taxon>Bacteria</taxon>
        <taxon>Pseudomonadati</taxon>
        <taxon>Pseudomonadota</taxon>
        <taxon>Gammaproteobacteria</taxon>
        <taxon>Enterobacterales</taxon>
        <taxon>Enterobacteriaceae</taxon>
        <taxon>Tenebrionibacter/Tenebrionicola group</taxon>
        <taxon>Tenebrionibacter</taxon>
    </lineage>
</organism>
<keyword evidence="2" id="KW-1185">Reference proteome</keyword>